<gene>
    <name evidence="1" type="ORF">ACIBG2_39775</name>
</gene>
<accession>A0ABW7Z648</accession>
<evidence type="ECO:0000313" key="2">
    <source>
        <dbReference type="Proteomes" id="UP001612741"/>
    </source>
</evidence>
<sequence length="140" mass="14585">MRAGVPLILLAGAVLVVAGKPGLDKVIEMAGDLLPLAAPEAMARSAPVRMEIPGLKVKAAVTPLGLNDDGTVRVLPARQAHLVSSVETFPKGEFPTGRVYADAGGAQLRLITCGGAFDPVRREYAENVVVFAELAGRTDK</sequence>
<organism evidence="1 2">
    <name type="scientific">Nonomuraea typhae</name>
    <dbReference type="NCBI Taxonomy" id="2603600"/>
    <lineage>
        <taxon>Bacteria</taxon>
        <taxon>Bacillati</taxon>
        <taxon>Actinomycetota</taxon>
        <taxon>Actinomycetes</taxon>
        <taxon>Streptosporangiales</taxon>
        <taxon>Streptosporangiaceae</taxon>
        <taxon>Nonomuraea</taxon>
    </lineage>
</organism>
<evidence type="ECO:0008006" key="3">
    <source>
        <dbReference type="Google" id="ProtNLM"/>
    </source>
</evidence>
<dbReference type="EMBL" id="JBITGY010000012">
    <property type="protein sequence ID" value="MFI6503578.1"/>
    <property type="molecule type" value="Genomic_DNA"/>
</dbReference>
<dbReference type="CDD" id="cd05829">
    <property type="entry name" value="Sortase_F"/>
    <property type="match status" value="1"/>
</dbReference>
<comment type="caution">
    <text evidence="1">The sequence shown here is derived from an EMBL/GenBank/DDBJ whole genome shotgun (WGS) entry which is preliminary data.</text>
</comment>
<reference evidence="1 2" key="1">
    <citation type="submission" date="2024-10" db="EMBL/GenBank/DDBJ databases">
        <title>The Natural Products Discovery Center: Release of the First 8490 Sequenced Strains for Exploring Actinobacteria Biosynthetic Diversity.</title>
        <authorList>
            <person name="Kalkreuter E."/>
            <person name="Kautsar S.A."/>
            <person name="Yang D."/>
            <person name="Bader C.D."/>
            <person name="Teijaro C.N."/>
            <person name="Fluegel L."/>
            <person name="Davis C.M."/>
            <person name="Simpson J.R."/>
            <person name="Lauterbach L."/>
            <person name="Steele A.D."/>
            <person name="Gui C."/>
            <person name="Meng S."/>
            <person name="Li G."/>
            <person name="Viehrig K."/>
            <person name="Ye F."/>
            <person name="Su P."/>
            <person name="Kiefer A.F."/>
            <person name="Nichols A."/>
            <person name="Cepeda A.J."/>
            <person name="Yan W."/>
            <person name="Fan B."/>
            <person name="Jiang Y."/>
            <person name="Adhikari A."/>
            <person name="Zheng C.-J."/>
            <person name="Schuster L."/>
            <person name="Cowan T.M."/>
            <person name="Smanski M.J."/>
            <person name="Chevrette M.G."/>
            <person name="De Carvalho L.P.S."/>
            <person name="Shen B."/>
        </authorList>
    </citation>
    <scope>NUCLEOTIDE SEQUENCE [LARGE SCALE GENOMIC DNA]</scope>
    <source>
        <strain evidence="1 2">NPDC050545</strain>
    </source>
</reference>
<dbReference type="InterPro" id="IPR042001">
    <property type="entry name" value="Sortase_F"/>
</dbReference>
<dbReference type="RefSeq" id="WP_397089345.1">
    <property type="nucleotide sequence ID" value="NZ_JBITGY010000012.1"/>
</dbReference>
<keyword evidence="2" id="KW-1185">Reference proteome</keyword>
<dbReference type="Proteomes" id="UP001612741">
    <property type="component" value="Unassembled WGS sequence"/>
</dbReference>
<evidence type="ECO:0000313" key="1">
    <source>
        <dbReference type="EMBL" id="MFI6503578.1"/>
    </source>
</evidence>
<proteinExistence type="predicted"/>
<protein>
    <recommendedName>
        <fullName evidence="3">Class F sortase</fullName>
    </recommendedName>
</protein>
<name>A0ABW7Z648_9ACTN</name>